<dbReference type="AlphaFoldDB" id="A0A2A9CU61"/>
<dbReference type="Proteomes" id="UP000226079">
    <property type="component" value="Unassembled WGS sequence"/>
</dbReference>
<evidence type="ECO:0000313" key="4">
    <source>
        <dbReference type="Proteomes" id="UP000226079"/>
    </source>
</evidence>
<feature type="transmembrane region" description="Helical" evidence="1">
    <location>
        <begin position="7"/>
        <end position="24"/>
    </location>
</feature>
<keyword evidence="1" id="KW-1133">Transmembrane helix</keyword>
<proteinExistence type="predicted"/>
<dbReference type="PANTHER" id="PTHR33608">
    <property type="entry name" value="BLL2464 PROTEIN"/>
    <property type="match status" value="1"/>
</dbReference>
<evidence type="ECO:0000313" key="3">
    <source>
        <dbReference type="EMBL" id="PFG17666.1"/>
    </source>
</evidence>
<comment type="caution">
    <text evidence="3">The sequence shown here is derived from an EMBL/GenBank/DDBJ whole genome shotgun (WGS) entry which is preliminary data.</text>
</comment>
<dbReference type="RefSeq" id="WP_098461075.1">
    <property type="nucleotide sequence ID" value="NZ_PDJC01000001.1"/>
</dbReference>
<name>A0A2A9CU61_9ACTN</name>
<protein>
    <submittedName>
        <fullName evidence="3">Uncharacterized protein (DUF58 family)</fullName>
    </submittedName>
</protein>
<keyword evidence="4" id="KW-1185">Reference proteome</keyword>
<gene>
    <name evidence="3" type="ORF">ATK74_2239</name>
</gene>
<sequence length="435" mass="46233">MTISGRVPLLLLVGIIPVVVWPVPLAVLGWALLVAGLTGLDLALALAPQRLLVSRDLPASVRLSQPAISRLTVTNAASRTARFQLRDAWPPSTQPAAERPRLVLQGGESLRQSTRLLPTRRGDVAAGGVTVRSFGPLGLAARQRTIELPGVLRVLPEFRSRSQLPYRLARLRELDGQASVHVRGQGTEFDSLREYALGDDVRSIDWRASARATKTMVRTWRPERDRHILIVLDTSRWAAGRLSGGTGSDQTRLEAGIETCLLMAALGAASGDRMSLLVADQEVRLRLPGTGRGSVLASFADGLSQVEPVLGEPDWTLIAGQVTQLCRQRSLVILVTGLDPALYADGVGTVLAGLSQAHQVLIAHVTDPGTTVGAAAPQNATQAYDAAAGSRLWLGTQALAQRVGRLGVDVVQAGPDALAPAVCDRYLALKAAGRL</sequence>
<accession>A0A2A9CU61</accession>
<reference evidence="3 4" key="1">
    <citation type="submission" date="2017-10" db="EMBL/GenBank/DDBJ databases">
        <title>Sequencing the genomes of 1000 actinobacteria strains.</title>
        <authorList>
            <person name="Klenk H.-P."/>
        </authorList>
    </citation>
    <scope>NUCLEOTIDE SEQUENCE [LARGE SCALE GENOMIC DNA]</scope>
    <source>
        <strain evidence="3 4">DSM 15597</strain>
    </source>
</reference>
<dbReference type="InterPro" id="IPR002881">
    <property type="entry name" value="DUF58"/>
</dbReference>
<evidence type="ECO:0000256" key="1">
    <source>
        <dbReference type="SAM" id="Phobius"/>
    </source>
</evidence>
<keyword evidence="1" id="KW-0812">Transmembrane</keyword>
<dbReference type="OrthoDB" id="845740at2"/>
<evidence type="ECO:0000259" key="2">
    <source>
        <dbReference type="Pfam" id="PF01882"/>
    </source>
</evidence>
<organism evidence="3 4">
    <name type="scientific">Propionicimonas paludicola</name>
    <dbReference type="NCBI Taxonomy" id="185243"/>
    <lineage>
        <taxon>Bacteria</taxon>
        <taxon>Bacillati</taxon>
        <taxon>Actinomycetota</taxon>
        <taxon>Actinomycetes</taxon>
        <taxon>Propionibacteriales</taxon>
        <taxon>Nocardioidaceae</taxon>
        <taxon>Propionicimonas</taxon>
    </lineage>
</organism>
<dbReference type="EMBL" id="PDJC01000001">
    <property type="protein sequence ID" value="PFG17666.1"/>
    <property type="molecule type" value="Genomic_DNA"/>
</dbReference>
<feature type="domain" description="DUF58" evidence="2">
    <location>
        <begin position="192"/>
        <end position="369"/>
    </location>
</feature>
<dbReference type="Pfam" id="PF01882">
    <property type="entry name" value="DUF58"/>
    <property type="match status" value="1"/>
</dbReference>
<dbReference type="PANTHER" id="PTHR33608:SF3">
    <property type="entry name" value="SLR2013 PROTEIN"/>
    <property type="match status" value="1"/>
</dbReference>
<keyword evidence="1" id="KW-0472">Membrane</keyword>